<feature type="compositionally biased region" description="Acidic residues" evidence="1">
    <location>
        <begin position="177"/>
        <end position="186"/>
    </location>
</feature>
<keyword evidence="4" id="KW-1185">Reference proteome</keyword>
<feature type="chain" id="PRO_5036476699" description="Secreted protein" evidence="2">
    <location>
        <begin position="30"/>
        <end position="186"/>
    </location>
</feature>
<name>A0A8W8J1Q7_MAGGI</name>
<evidence type="ECO:0000313" key="3">
    <source>
        <dbReference type="EnsemblMetazoa" id="G16350.1:cds"/>
    </source>
</evidence>
<feature type="region of interest" description="Disordered" evidence="1">
    <location>
        <begin position="101"/>
        <end position="186"/>
    </location>
</feature>
<dbReference type="AlphaFoldDB" id="A0A8W8J1Q7"/>
<evidence type="ECO:0000313" key="4">
    <source>
        <dbReference type="Proteomes" id="UP000005408"/>
    </source>
</evidence>
<feature type="compositionally biased region" description="Pro residues" evidence="1">
    <location>
        <begin position="111"/>
        <end position="125"/>
    </location>
</feature>
<protein>
    <recommendedName>
        <fullName evidence="5">Secreted protein</fullName>
    </recommendedName>
</protein>
<accession>A0A8W8J1Q7</accession>
<dbReference type="Proteomes" id="UP000005408">
    <property type="component" value="Unassembled WGS sequence"/>
</dbReference>
<reference evidence="3" key="1">
    <citation type="submission" date="2022-08" db="UniProtKB">
        <authorList>
            <consortium name="EnsemblMetazoa"/>
        </authorList>
    </citation>
    <scope>IDENTIFICATION</scope>
    <source>
        <strain evidence="3">05x7-T-G4-1.051#20</strain>
    </source>
</reference>
<dbReference type="EnsemblMetazoa" id="G16350.1">
    <property type="protein sequence ID" value="G16350.1:cds"/>
    <property type="gene ID" value="G16350"/>
</dbReference>
<keyword evidence="2" id="KW-0732">Signal</keyword>
<sequence length="186" mass="21294">MQKSHPDERGKMWRVAGLLLVCLLGVSLSDNSADEEKTCECYNEDVCKTAIEDCAESQYQKCNVTGAFTCVSCGEDNCLCLYQNNTQRVLELCQENAIGPYEGGNSEEPLPKFPPIKYPTKPKYPYPDYYDDDDDYYDDDCEYEDDPKTKREIRMIQDVNLKIRGHDDQGEDYGNQNDDDQGDNDE</sequence>
<feature type="compositionally biased region" description="Acidic residues" evidence="1">
    <location>
        <begin position="129"/>
        <end position="145"/>
    </location>
</feature>
<evidence type="ECO:0000256" key="1">
    <source>
        <dbReference type="SAM" id="MobiDB-lite"/>
    </source>
</evidence>
<feature type="compositionally biased region" description="Basic and acidic residues" evidence="1">
    <location>
        <begin position="146"/>
        <end position="155"/>
    </location>
</feature>
<feature type="signal peptide" evidence="2">
    <location>
        <begin position="1"/>
        <end position="29"/>
    </location>
</feature>
<evidence type="ECO:0000256" key="2">
    <source>
        <dbReference type="SAM" id="SignalP"/>
    </source>
</evidence>
<proteinExistence type="predicted"/>
<organism evidence="3 4">
    <name type="scientific">Magallana gigas</name>
    <name type="common">Pacific oyster</name>
    <name type="synonym">Crassostrea gigas</name>
    <dbReference type="NCBI Taxonomy" id="29159"/>
    <lineage>
        <taxon>Eukaryota</taxon>
        <taxon>Metazoa</taxon>
        <taxon>Spiralia</taxon>
        <taxon>Lophotrochozoa</taxon>
        <taxon>Mollusca</taxon>
        <taxon>Bivalvia</taxon>
        <taxon>Autobranchia</taxon>
        <taxon>Pteriomorphia</taxon>
        <taxon>Ostreida</taxon>
        <taxon>Ostreoidea</taxon>
        <taxon>Ostreidae</taxon>
        <taxon>Magallana</taxon>
    </lineage>
</organism>
<evidence type="ECO:0008006" key="5">
    <source>
        <dbReference type="Google" id="ProtNLM"/>
    </source>
</evidence>